<dbReference type="PANTHER" id="PTHR40422:SF1">
    <property type="entry name" value="TRANSLATION MACHINERY-ASSOCIATED PROTEIN 17"/>
    <property type="match status" value="1"/>
</dbReference>
<dbReference type="FunCoup" id="A0A448YJ39">
    <property type="interactions" value="88"/>
</dbReference>
<organism evidence="2 3">
    <name type="scientific">Brettanomyces naardenensis</name>
    <name type="common">Yeast</name>
    <dbReference type="NCBI Taxonomy" id="13370"/>
    <lineage>
        <taxon>Eukaryota</taxon>
        <taxon>Fungi</taxon>
        <taxon>Dikarya</taxon>
        <taxon>Ascomycota</taxon>
        <taxon>Saccharomycotina</taxon>
        <taxon>Pichiomycetes</taxon>
        <taxon>Pichiales</taxon>
        <taxon>Pichiaceae</taxon>
        <taxon>Brettanomyces</taxon>
    </lineage>
</organism>
<protein>
    <submittedName>
        <fullName evidence="2">DEKNAAC101838</fullName>
    </submittedName>
</protein>
<dbReference type="GO" id="GO:0030674">
    <property type="term" value="F:protein-macromolecule adaptor activity"/>
    <property type="evidence" value="ECO:0007669"/>
    <property type="project" value="TreeGrafter"/>
</dbReference>
<proteinExistence type="predicted"/>
<gene>
    <name evidence="2" type="ORF">BRENAR_LOCUS1684</name>
</gene>
<dbReference type="STRING" id="13370.A0A448YJ39"/>
<evidence type="ECO:0000256" key="1">
    <source>
        <dbReference type="SAM" id="MobiDB-lite"/>
    </source>
</evidence>
<evidence type="ECO:0000313" key="3">
    <source>
        <dbReference type="Proteomes" id="UP000290900"/>
    </source>
</evidence>
<dbReference type="InterPro" id="IPR038966">
    <property type="entry name" value="TMA17"/>
</dbReference>
<reference evidence="2 3" key="1">
    <citation type="submission" date="2018-12" db="EMBL/GenBank/DDBJ databases">
        <authorList>
            <person name="Tiukova I."/>
            <person name="Dainat J."/>
        </authorList>
    </citation>
    <scope>NUCLEOTIDE SEQUENCE [LARGE SCALE GENOMIC DNA]</scope>
</reference>
<name>A0A448YJ39_BRENA</name>
<dbReference type="PANTHER" id="PTHR40422">
    <property type="entry name" value="TRANSLATION MACHINERY-ASSOCIATED PROTEIN 17"/>
    <property type="match status" value="1"/>
</dbReference>
<sequence>MSDIQRPIEINDFSVAIRDLTNEQLNTVKRRLTNSVAKLEQSNGLMTDLMNNDIEKANRDSLGDDDDDTDNGYEKVTDDDAKLYKDSIRGNEKVIDNQKLRVVAIDLELESRGSAVSEKDLDIPASTGPIISTVISTDNDIVDATAPNSVIL</sequence>
<feature type="region of interest" description="Disordered" evidence="1">
    <location>
        <begin position="56"/>
        <end position="80"/>
    </location>
</feature>
<dbReference type="OrthoDB" id="548474at2759"/>
<keyword evidence="3" id="KW-1185">Reference proteome</keyword>
<dbReference type="GO" id="GO:0070682">
    <property type="term" value="P:proteasome regulatory particle assembly"/>
    <property type="evidence" value="ECO:0007669"/>
    <property type="project" value="InterPro"/>
</dbReference>
<dbReference type="AlphaFoldDB" id="A0A448YJ39"/>
<accession>A0A448YJ39</accession>
<dbReference type="InParanoid" id="A0A448YJ39"/>
<dbReference type="Proteomes" id="UP000290900">
    <property type="component" value="Unassembled WGS sequence"/>
</dbReference>
<dbReference type="EMBL" id="CAACVR010000008">
    <property type="protein sequence ID" value="VEU20949.1"/>
    <property type="molecule type" value="Genomic_DNA"/>
</dbReference>
<evidence type="ECO:0000313" key="2">
    <source>
        <dbReference type="EMBL" id="VEU20949.1"/>
    </source>
</evidence>